<dbReference type="AlphaFoldDB" id="A0A1Z4JT38"/>
<gene>
    <name evidence="2" type="ORF">NIES2135_66850</name>
</gene>
<accession>A0A1Z4JT38</accession>
<feature type="region of interest" description="Disordered" evidence="1">
    <location>
        <begin position="1"/>
        <end position="21"/>
    </location>
</feature>
<sequence>MSHNTENNLGKESFTDLAALPTSRQEQVDQLLFSDSIDDLLTSGELHIDDFPVDEPIVSDESLAFFKAYAAEMDERIARGEITPIVADDF</sequence>
<protein>
    <submittedName>
        <fullName evidence="2">Uncharacterized protein</fullName>
    </submittedName>
</protein>
<reference evidence="2 3" key="1">
    <citation type="submission" date="2017-06" db="EMBL/GenBank/DDBJ databases">
        <title>Genome sequencing of cyanobaciteial culture collection at National Institute for Environmental Studies (NIES).</title>
        <authorList>
            <person name="Hirose Y."/>
            <person name="Shimura Y."/>
            <person name="Fujisawa T."/>
            <person name="Nakamura Y."/>
            <person name="Kawachi M."/>
        </authorList>
    </citation>
    <scope>NUCLEOTIDE SEQUENCE [LARGE SCALE GENOMIC DNA]</scope>
    <source>
        <strain evidence="2 3">NIES-2135</strain>
        <plasmid evidence="3">Plasmid Plasmid2 dna</plasmid>
    </source>
</reference>
<keyword evidence="2" id="KW-0614">Plasmid</keyword>
<evidence type="ECO:0000313" key="3">
    <source>
        <dbReference type="Proteomes" id="UP000217895"/>
    </source>
</evidence>
<geneLocation type="plasmid" evidence="2">
    <name>plasmid2</name>
</geneLocation>
<dbReference type="EMBL" id="AP018205">
    <property type="protein sequence ID" value="BAY59808.1"/>
    <property type="molecule type" value="Genomic_DNA"/>
</dbReference>
<organism evidence="2 3">
    <name type="scientific">Leptolyngbya boryana NIES-2135</name>
    <dbReference type="NCBI Taxonomy" id="1973484"/>
    <lineage>
        <taxon>Bacteria</taxon>
        <taxon>Bacillati</taxon>
        <taxon>Cyanobacteriota</taxon>
        <taxon>Cyanophyceae</taxon>
        <taxon>Leptolyngbyales</taxon>
        <taxon>Leptolyngbyaceae</taxon>
        <taxon>Leptolyngbya group</taxon>
        <taxon>Leptolyngbya</taxon>
    </lineage>
</organism>
<proteinExistence type="predicted"/>
<evidence type="ECO:0000313" key="2">
    <source>
        <dbReference type="EMBL" id="BAY59808.1"/>
    </source>
</evidence>
<keyword evidence="3" id="KW-1185">Reference proteome</keyword>
<evidence type="ECO:0000256" key="1">
    <source>
        <dbReference type="SAM" id="MobiDB-lite"/>
    </source>
</evidence>
<name>A0A1Z4JT38_LEPBY</name>
<feature type="compositionally biased region" description="Polar residues" evidence="1">
    <location>
        <begin position="1"/>
        <end position="10"/>
    </location>
</feature>
<dbReference type="Proteomes" id="UP000217895">
    <property type="component" value="Plasmid Plasmid2 dna"/>
</dbReference>